<reference evidence="3" key="1">
    <citation type="submission" date="2023-06" db="EMBL/GenBank/DDBJ databases">
        <title>Egi l300058.</title>
        <authorList>
            <person name="Gao L."/>
            <person name="Fang B.-Z."/>
            <person name="Li W.-J."/>
        </authorList>
    </citation>
    <scope>NUCLEOTIDE SEQUENCE</scope>
    <source>
        <strain evidence="3">EGI L300058</strain>
    </source>
</reference>
<dbReference type="Proteomes" id="UP001172708">
    <property type="component" value="Unassembled WGS sequence"/>
</dbReference>
<dbReference type="CDD" id="cd03441">
    <property type="entry name" value="R_hydratase_like"/>
    <property type="match status" value="1"/>
</dbReference>
<dbReference type="HAMAP" id="MF_00799">
    <property type="entry name" value="UPF0336"/>
    <property type="match status" value="1"/>
</dbReference>
<comment type="caution">
    <text evidence="3">The sequence shown here is derived from an EMBL/GenBank/DDBJ whole genome shotgun (WGS) entry which is preliminary data.</text>
</comment>
<accession>A0ABT8GHR0</accession>
<dbReference type="RefSeq" id="WP_301142266.1">
    <property type="nucleotide sequence ID" value="NZ_JAUHQA010000001.1"/>
</dbReference>
<evidence type="ECO:0000259" key="2">
    <source>
        <dbReference type="Pfam" id="PF13452"/>
    </source>
</evidence>
<name>A0ABT8GHR0_9MICO</name>
<feature type="domain" description="FAS1-like dehydratase" evidence="2">
    <location>
        <begin position="7"/>
        <end position="137"/>
    </location>
</feature>
<protein>
    <recommendedName>
        <fullName evidence="1">UPF0336 protein QQX02_07710</fullName>
    </recommendedName>
</protein>
<dbReference type="InterPro" id="IPR016709">
    <property type="entry name" value="HadA-like"/>
</dbReference>
<dbReference type="SUPFAM" id="SSF54637">
    <property type="entry name" value="Thioesterase/thiol ester dehydrase-isomerase"/>
    <property type="match status" value="1"/>
</dbReference>
<sequence>MSVNSEAVGRSYGPFEPYEVTRVKIREFADAVDAFSGAHRDVAVARAEGYADVVAPTTFAVVIAQQAEFHVVTDPEVGVDFSRVVHAEERFTHVRPLVAGDVVMTTVHIDAIKQRAGISMVTTRSEMVDLDGAPVSTVVSTLAVRETQDEGETQ</sequence>
<organism evidence="3 4">
    <name type="scientific">Demequina muriae</name>
    <dbReference type="NCBI Taxonomy" id="3051664"/>
    <lineage>
        <taxon>Bacteria</taxon>
        <taxon>Bacillati</taxon>
        <taxon>Actinomycetota</taxon>
        <taxon>Actinomycetes</taxon>
        <taxon>Micrococcales</taxon>
        <taxon>Demequinaceae</taxon>
        <taxon>Demequina</taxon>
    </lineage>
</organism>
<comment type="similarity">
    <text evidence="1">Belongs to the UPF0336 family.</text>
</comment>
<evidence type="ECO:0000256" key="1">
    <source>
        <dbReference type="HAMAP-Rule" id="MF_00799"/>
    </source>
</evidence>
<evidence type="ECO:0000313" key="3">
    <source>
        <dbReference type="EMBL" id="MDN4480801.1"/>
    </source>
</evidence>
<dbReference type="InterPro" id="IPR039569">
    <property type="entry name" value="FAS1-like_DH_region"/>
</dbReference>
<evidence type="ECO:0000313" key="4">
    <source>
        <dbReference type="Proteomes" id="UP001172708"/>
    </source>
</evidence>
<dbReference type="InterPro" id="IPR029069">
    <property type="entry name" value="HotDog_dom_sf"/>
</dbReference>
<dbReference type="Gene3D" id="3.10.129.10">
    <property type="entry name" value="Hotdog Thioesterase"/>
    <property type="match status" value="1"/>
</dbReference>
<dbReference type="Pfam" id="PF13452">
    <property type="entry name" value="FAS1_DH_region"/>
    <property type="match status" value="1"/>
</dbReference>
<keyword evidence="4" id="KW-1185">Reference proteome</keyword>
<dbReference type="PIRSF" id="PIRSF018072">
    <property type="entry name" value="UCP018072"/>
    <property type="match status" value="1"/>
</dbReference>
<gene>
    <name evidence="3" type="ORF">QQX02_07710</name>
</gene>
<proteinExistence type="inferred from homology"/>
<dbReference type="EMBL" id="JAUHQA010000001">
    <property type="protein sequence ID" value="MDN4480801.1"/>
    <property type="molecule type" value="Genomic_DNA"/>
</dbReference>